<dbReference type="InterPro" id="IPR016084">
    <property type="entry name" value="Haem_Oase-like_multi-hlx"/>
</dbReference>
<gene>
    <name evidence="3" type="ORF">ACFQVC_38935</name>
</gene>
<evidence type="ECO:0000256" key="1">
    <source>
        <dbReference type="ARBA" id="ARBA00004948"/>
    </source>
</evidence>
<organism evidence="3 4">
    <name type="scientific">Streptomyces monticola</name>
    <dbReference type="NCBI Taxonomy" id="2666263"/>
    <lineage>
        <taxon>Bacteria</taxon>
        <taxon>Bacillati</taxon>
        <taxon>Actinomycetota</taxon>
        <taxon>Actinomycetes</taxon>
        <taxon>Kitasatosporales</taxon>
        <taxon>Streptomycetaceae</taxon>
        <taxon>Streptomyces</taxon>
    </lineage>
</organism>
<dbReference type="Proteomes" id="UP001596523">
    <property type="component" value="Unassembled WGS sequence"/>
</dbReference>
<dbReference type="InterPro" id="IPR004305">
    <property type="entry name" value="Thiaminase-2/PQQC"/>
</dbReference>
<dbReference type="Pfam" id="PF03070">
    <property type="entry name" value="TENA_THI-4"/>
    <property type="match status" value="1"/>
</dbReference>
<evidence type="ECO:0000313" key="4">
    <source>
        <dbReference type="Proteomes" id="UP001596523"/>
    </source>
</evidence>
<accession>A0ABW2JXC0</accession>
<dbReference type="EMBL" id="JBHTCF010000029">
    <property type="protein sequence ID" value="MFC7310175.1"/>
    <property type="molecule type" value="Genomic_DNA"/>
</dbReference>
<evidence type="ECO:0000313" key="3">
    <source>
        <dbReference type="EMBL" id="MFC7310175.1"/>
    </source>
</evidence>
<dbReference type="Gene3D" id="1.20.910.10">
    <property type="entry name" value="Heme oxygenase-like"/>
    <property type="match status" value="1"/>
</dbReference>
<evidence type="ECO:0000259" key="2">
    <source>
        <dbReference type="Pfam" id="PF03070"/>
    </source>
</evidence>
<protein>
    <recommendedName>
        <fullName evidence="2">Thiaminase-2/PQQC domain-containing protein</fullName>
    </recommendedName>
</protein>
<reference evidence="4" key="1">
    <citation type="journal article" date="2019" name="Int. J. Syst. Evol. Microbiol.">
        <title>The Global Catalogue of Microorganisms (GCM) 10K type strain sequencing project: providing services to taxonomists for standard genome sequencing and annotation.</title>
        <authorList>
            <consortium name="The Broad Institute Genomics Platform"/>
            <consortium name="The Broad Institute Genome Sequencing Center for Infectious Disease"/>
            <person name="Wu L."/>
            <person name="Ma J."/>
        </authorList>
    </citation>
    <scope>NUCLEOTIDE SEQUENCE [LARGE SCALE GENOMIC DNA]</scope>
    <source>
        <strain evidence="4">SYNS20</strain>
    </source>
</reference>
<feature type="domain" description="Thiaminase-2/PQQC" evidence="2">
    <location>
        <begin position="34"/>
        <end position="157"/>
    </location>
</feature>
<sequence length="224" mass="24339">MNEEVTRIIRTAQQQMTAHEPSGRPAPNRYLDLLESGRLPKEQLRALAGELYHLVSSDRRSFALAATRFPDPAGADLFLTLTQGETEALRLLLDFASELGLEEKELREYEPQPLTQAYPAFLTRTALFGTRSDLALALLANVADSGAAYTRAADALQSSYGFGDTAVAHFRYFAATPQELLDQAAATMAAGLAGGDDPAQAIRTARMVHAYEETFWATLADATA</sequence>
<keyword evidence="4" id="KW-1185">Reference proteome</keyword>
<proteinExistence type="predicted"/>
<dbReference type="RefSeq" id="WP_381840184.1">
    <property type="nucleotide sequence ID" value="NZ_JBHTCF010000029.1"/>
</dbReference>
<name>A0ABW2JXC0_9ACTN</name>
<dbReference type="SUPFAM" id="SSF48613">
    <property type="entry name" value="Heme oxygenase-like"/>
    <property type="match status" value="1"/>
</dbReference>
<comment type="caution">
    <text evidence="3">The sequence shown here is derived from an EMBL/GenBank/DDBJ whole genome shotgun (WGS) entry which is preliminary data.</text>
</comment>
<comment type="pathway">
    <text evidence="1">Cofactor biosynthesis; thiamine diphosphate biosynthesis.</text>
</comment>